<evidence type="ECO:0000259" key="8">
    <source>
        <dbReference type="PROSITE" id="PS50885"/>
    </source>
</evidence>
<keyword evidence="5" id="KW-0472">Membrane</keyword>
<dbReference type="SMART" id="SM00283">
    <property type="entry name" value="MA"/>
    <property type="match status" value="1"/>
</dbReference>
<dbReference type="PROSITE" id="PS50046">
    <property type="entry name" value="PHYTOCHROME_2"/>
    <property type="match status" value="1"/>
</dbReference>
<dbReference type="Gene3D" id="3.30.450.40">
    <property type="match status" value="2"/>
</dbReference>
<dbReference type="InterPro" id="IPR003018">
    <property type="entry name" value="GAF"/>
</dbReference>
<dbReference type="InterPro" id="IPR003660">
    <property type="entry name" value="HAMP_dom"/>
</dbReference>
<dbReference type="SMART" id="SM00065">
    <property type="entry name" value="GAF"/>
    <property type="match status" value="1"/>
</dbReference>
<dbReference type="PANTHER" id="PTHR32089:SF114">
    <property type="entry name" value="METHYL-ACCEPTING CHEMOTAXIS PROTEIN MCPB"/>
    <property type="match status" value="1"/>
</dbReference>
<dbReference type="Pfam" id="PF00015">
    <property type="entry name" value="MCPsignal"/>
    <property type="match status" value="1"/>
</dbReference>
<dbReference type="Pfam" id="PF00672">
    <property type="entry name" value="HAMP"/>
    <property type="match status" value="1"/>
</dbReference>
<keyword evidence="5" id="KW-1133">Transmembrane helix</keyword>
<evidence type="ECO:0000256" key="2">
    <source>
        <dbReference type="ARBA" id="ARBA00029447"/>
    </source>
</evidence>
<keyword evidence="4" id="KW-0175">Coiled coil</keyword>
<keyword evidence="1 3" id="KW-0807">Transducer</keyword>
<evidence type="ECO:0000256" key="1">
    <source>
        <dbReference type="ARBA" id="ARBA00023224"/>
    </source>
</evidence>
<dbReference type="Pfam" id="PF01590">
    <property type="entry name" value="GAF"/>
    <property type="match status" value="1"/>
</dbReference>
<dbReference type="SUPFAM" id="SSF158472">
    <property type="entry name" value="HAMP domain-like"/>
    <property type="match status" value="1"/>
</dbReference>
<evidence type="ECO:0000256" key="5">
    <source>
        <dbReference type="SAM" id="Phobius"/>
    </source>
</evidence>
<dbReference type="Gene3D" id="6.10.340.10">
    <property type="match status" value="1"/>
</dbReference>
<comment type="caution">
    <text evidence="9">The sequence shown here is derived from an EMBL/GenBank/DDBJ whole genome shotgun (WGS) entry which is preliminary data.</text>
</comment>
<dbReference type="InterPro" id="IPR004089">
    <property type="entry name" value="MCPsignal_dom"/>
</dbReference>
<feature type="coiled-coil region" evidence="4">
    <location>
        <begin position="519"/>
        <end position="553"/>
    </location>
</feature>
<evidence type="ECO:0000259" key="6">
    <source>
        <dbReference type="PROSITE" id="PS50046"/>
    </source>
</evidence>
<keyword evidence="10" id="KW-1185">Reference proteome</keyword>
<dbReference type="Gene3D" id="1.10.287.950">
    <property type="entry name" value="Methyl-accepting chemotaxis protein"/>
    <property type="match status" value="1"/>
</dbReference>
<dbReference type="GO" id="GO:0007165">
    <property type="term" value="P:signal transduction"/>
    <property type="evidence" value="ECO:0007669"/>
    <property type="project" value="UniProtKB-KW"/>
</dbReference>
<evidence type="ECO:0000256" key="4">
    <source>
        <dbReference type="SAM" id="Coils"/>
    </source>
</evidence>
<dbReference type="PROSITE" id="PS50111">
    <property type="entry name" value="CHEMOTAXIS_TRANSDUC_2"/>
    <property type="match status" value="1"/>
</dbReference>
<proteinExistence type="inferred from homology"/>
<dbReference type="CDD" id="cd06225">
    <property type="entry name" value="HAMP"/>
    <property type="match status" value="1"/>
</dbReference>
<evidence type="ECO:0000256" key="3">
    <source>
        <dbReference type="PROSITE-ProRule" id="PRU00284"/>
    </source>
</evidence>
<feature type="domain" description="Phytochrome chromophore attachment site" evidence="6">
    <location>
        <begin position="372"/>
        <end position="508"/>
    </location>
</feature>
<dbReference type="SUPFAM" id="SSF55781">
    <property type="entry name" value="GAF domain-like"/>
    <property type="match status" value="1"/>
</dbReference>
<keyword evidence="5" id="KW-0812">Transmembrane</keyword>
<protein>
    <submittedName>
        <fullName evidence="9">Chemotaxis protein</fullName>
    </submittedName>
</protein>
<feature type="domain" description="HAMP" evidence="8">
    <location>
        <begin position="296"/>
        <end position="348"/>
    </location>
</feature>
<dbReference type="CDD" id="cd11386">
    <property type="entry name" value="MCP_signal"/>
    <property type="match status" value="1"/>
</dbReference>
<name>A0A2N6K0P3_FISMU</name>
<dbReference type="GO" id="GO:0016020">
    <property type="term" value="C:membrane"/>
    <property type="evidence" value="ECO:0007669"/>
    <property type="project" value="InterPro"/>
</dbReference>
<reference evidence="9 10" key="1">
    <citation type="submission" date="2017-08" db="EMBL/GenBank/DDBJ databases">
        <title>Genomes of Fischerella (Mastigocladus) sp. strains.</title>
        <authorList>
            <person name="Miller S.R."/>
        </authorList>
    </citation>
    <scope>NUCLEOTIDE SEQUENCE [LARGE SCALE GENOMIC DNA]</scope>
    <source>
        <strain evidence="9 10">CCMEE 5323</strain>
    </source>
</reference>
<dbReference type="PROSITE" id="PS50885">
    <property type="entry name" value="HAMP"/>
    <property type="match status" value="2"/>
</dbReference>
<evidence type="ECO:0000259" key="7">
    <source>
        <dbReference type="PROSITE" id="PS50111"/>
    </source>
</evidence>
<dbReference type="InterPro" id="IPR016132">
    <property type="entry name" value="Phyto_chromo_attachment"/>
</dbReference>
<dbReference type="InterPro" id="IPR029016">
    <property type="entry name" value="GAF-like_dom_sf"/>
</dbReference>
<dbReference type="Proteomes" id="UP000235036">
    <property type="component" value="Unassembled WGS sequence"/>
</dbReference>
<evidence type="ECO:0000313" key="9">
    <source>
        <dbReference type="EMBL" id="PLZ87734.1"/>
    </source>
</evidence>
<evidence type="ECO:0000313" key="10">
    <source>
        <dbReference type="Proteomes" id="UP000235036"/>
    </source>
</evidence>
<feature type="domain" description="HAMP" evidence="8">
    <location>
        <begin position="541"/>
        <end position="592"/>
    </location>
</feature>
<dbReference type="SUPFAM" id="SSF58104">
    <property type="entry name" value="Methyl-accepting chemotaxis protein (MCP) signaling domain"/>
    <property type="match status" value="1"/>
</dbReference>
<dbReference type="SMART" id="SM00304">
    <property type="entry name" value="HAMP"/>
    <property type="match status" value="2"/>
</dbReference>
<accession>A0A2N6K0P3</accession>
<dbReference type="EMBL" id="NRQW01000385">
    <property type="protein sequence ID" value="PLZ87734.1"/>
    <property type="molecule type" value="Genomic_DNA"/>
</dbReference>
<comment type="similarity">
    <text evidence="2">Belongs to the methyl-accepting chemotaxis (MCP) protein family.</text>
</comment>
<sequence length="870" mass="94950">MGFGFRGQSDNLAIIQAALAYNTGQTLSPDLKSKVKQILANEIKARKIEYATLVGKNLRIIVNANADRQGEIFNPDNLVSEVFENPRQIKANRIVSWSELSKESPPLPSGFNQEDALIRYTVTPVKDPNTKVVIGALVSGDIVNGKDAIVRGTLEATEGGYSAVYLRKQTGEFTIATALEQDKSQNNNQGIPNVALPAEGKSLLEAATLAPGKPVTGRLKVGNQTYTMAAKAVPNKIIETDNGAVPVYGEQPIAILVRGTPETALNQLVQQSLWIEIVVVIVALAISLIWTLIIRKTIITPIEKLEQTAQKLATGDRSARAEIFAHDEIGKLAVSFNTMADKFTEQILDKEDEAKLAETINNITSRVRGSLNTAEILNAAVTSLREVIKADRVIVYRFDENWVGKIVAECVDEEWPSALDAEIADPCFARDYVDKYKKGRVQALANIYEAGLTRCHIAQLEAFAVKANLVAPILLNNNLYGLLIAHQCSNPRQWQASEIDLFKQIPIPIGYALEQAFMLSQVEKARSQAEMMAMEHNQQKEALQQQIIRLLRDVEGASKGDLTVHAKVKEGEIGTVANFFNSIVENLREIVTKVKISATAVNAALSENEREISQLSDEAIKQAIEINLILKSIERMTLSIADVAQNAQKAAEIAHTASCTAIEGETAMDITVEKIFNLRSTIDDTAKKVRRLGESSQQISRIISLINEIAVQTNLLAVNAGLEAAKVGESSRGFVVVANEVGELAARCSDATQEIKLIVENIQRETNEVVKAMEQGTTQVVEGSRIVENAKTSLNQILSVTYQIDELVQSISQATVSQVETSQAVTKLVTEISYVSDTTSNSSRKISQSLQETVAISQELQAAVAKFKVS</sequence>
<feature type="domain" description="Methyl-accepting transducer" evidence="7">
    <location>
        <begin position="597"/>
        <end position="833"/>
    </location>
</feature>
<gene>
    <name evidence="9" type="ORF">CEN44_16875</name>
</gene>
<dbReference type="PANTHER" id="PTHR32089">
    <property type="entry name" value="METHYL-ACCEPTING CHEMOTAXIS PROTEIN MCPB"/>
    <property type="match status" value="1"/>
</dbReference>
<organism evidence="9 10">
    <name type="scientific">Fischerella muscicola CCMEE 5323</name>
    <dbReference type="NCBI Taxonomy" id="2019572"/>
    <lineage>
        <taxon>Bacteria</taxon>
        <taxon>Bacillati</taxon>
        <taxon>Cyanobacteriota</taxon>
        <taxon>Cyanophyceae</taxon>
        <taxon>Nostocales</taxon>
        <taxon>Hapalosiphonaceae</taxon>
        <taxon>Fischerella</taxon>
    </lineage>
</organism>
<feature type="transmembrane region" description="Helical" evidence="5">
    <location>
        <begin position="273"/>
        <end position="294"/>
    </location>
</feature>
<dbReference type="AlphaFoldDB" id="A0A2N6K0P3"/>